<comment type="caution">
    <text evidence="2">The sequence shown here is derived from an EMBL/GenBank/DDBJ whole genome shotgun (WGS) entry which is preliminary data.</text>
</comment>
<reference evidence="2 3" key="1">
    <citation type="submission" date="2022-05" db="EMBL/GenBank/DDBJ databases">
        <authorList>
            <person name="Park J.-S."/>
        </authorList>
    </citation>
    <scope>NUCLEOTIDE SEQUENCE [LARGE SCALE GENOMIC DNA]</scope>
    <source>
        <strain evidence="2 3">2012CJ34-2</strain>
    </source>
</reference>
<gene>
    <name evidence="2" type="ORF">M3P05_17340</name>
</gene>
<evidence type="ECO:0000259" key="1">
    <source>
        <dbReference type="Pfam" id="PF01764"/>
    </source>
</evidence>
<dbReference type="InterPro" id="IPR029058">
    <property type="entry name" value="AB_hydrolase_fold"/>
</dbReference>
<dbReference type="Proteomes" id="UP001203338">
    <property type="component" value="Unassembled WGS sequence"/>
</dbReference>
<dbReference type="InterPro" id="IPR051218">
    <property type="entry name" value="Sec_MonoDiacylglyc_Lipase"/>
</dbReference>
<feature type="domain" description="Fungal lipase-type" evidence="1">
    <location>
        <begin position="87"/>
        <end position="209"/>
    </location>
</feature>
<dbReference type="PANTHER" id="PTHR45856:SF24">
    <property type="entry name" value="FUNGAL LIPASE-LIKE DOMAIN-CONTAINING PROTEIN"/>
    <property type="match status" value="1"/>
</dbReference>
<evidence type="ECO:0000313" key="3">
    <source>
        <dbReference type="Proteomes" id="UP001203338"/>
    </source>
</evidence>
<dbReference type="RefSeq" id="WP_249701323.1">
    <property type="nucleotide sequence ID" value="NZ_JAMFLX010000030.1"/>
</dbReference>
<proteinExistence type="predicted"/>
<name>A0ABT0PJX0_9GAMM</name>
<protein>
    <submittedName>
        <fullName evidence="2">Lipase family protein</fullName>
    </submittedName>
</protein>
<dbReference type="Pfam" id="PF01764">
    <property type="entry name" value="Lipase_3"/>
    <property type="match status" value="1"/>
</dbReference>
<dbReference type="InterPro" id="IPR002921">
    <property type="entry name" value="Fungal_lipase-type"/>
</dbReference>
<accession>A0ABT0PJX0</accession>
<organism evidence="2 3">
    <name type="scientific">Parendozoicomonas callyspongiae</name>
    <dbReference type="NCBI Taxonomy" id="2942213"/>
    <lineage>
        <taxon>Bacteria</taxon>
        <taxon>Pseudomonadati</taxon>
        <taxon>Pseudomonadota</taxon>
        <taxon>Gammaproteobacteria</taxon>
        <taxon>Oceanospirillales</taxon>
        <taxon>Endozoicomonadaceae</taxon>
        <taxon>Parendozoicomonas</taxon>
    </lineage>
</organism>
<keyword evidence="3" id="KW-1185">Reference proteome</keyword>
<dbReference type="Gene3D" id="3.40.50.1820">
    <property type="entry name" value="alpha/beta hydrolase"/>
    <property type="match status" value="1"/>
</dbReference>
<evidence type="ECO:0000313" key="2">
    <source>
        <dbReference type="EMBL" id="MCL6271685.1"/>
    </source>
</evidence>
<dbReference type="CDD" id="cd00519">
    <property type="entry name" value="Lipase_3"/>
    <property type="match status" value="1"/>
</dbReference>
<dbReference type="SUPFAM" id="SSF53474">
    <property type="entry name" value="alpha/beta-Hydrolases"/>
    <property type="match status" value="1"/>
</dbReference>
<dbReference type="PANTHER" id="PTHR45856">
    <property type="entry name" value="ALPHA/BETA-HYDROLASES SUPERFAMILY PROTEIN"/>
    <property type="match status" value="1"/>
</dbReference>
<sequence length="316" mass="35445">MSRLAYFRFEGSVDLEERAQSLAEETDSKKVKKILKKLLSEKELTAEDAKNQLSVHLESGEFVLRDVFNQGGTQAFLAYSDKFKINVLAFRGTEKKIEDIKIDLKAAMVEMNGDRIHSGFYQAFRDIRKDIEGSLQGLKKNGYPLYLTGHSLGGALALMATKYLADNSVGACYTFGSPRVASISFSDSIKTPIYRVVNASDGVPRIPPAHMTSVLSGILEVIKIPYISQWLIRWLDSVSGYRHHGDMRYLTGCRPDYSDLQLLHNPPIIDRAVRMLKRMMDVSMSVPITDHSIETYSAKLSYYAGKRCLGVEDEPA</sequence>
<dbReference type="EMBL" id="JAMFLX010000030">
    <property type="protein sequence ID" value="MCL6271685.1"/>
    <property type="molecule type" value="Genomic_DNA"/>
</dbReference>